<feature type="compositionally biased region" description="Low complexity" evidence="16">
    <location>
        <begin position="547"/>
        <end position="562"/>
    </location>
</feature>
<dbReference type="PROSITE" id="PS50867">
    <property type="entry name" value="PRE_SET"/>
    <property type="match status" value="1"/>
</dbReference>
<dbReference type="Gene3D" id="1.10.520.20">
    <property type="entry name" value="N-terminal domain of the delta subunit of the F1F0-ATP synthase"/>
    <property type="match status" value="1"/>
</dbReference>
<keyword evidence="8" id="KW-0808">Transferase</keyword>
<proteinExistence type="inferred from homology"/>
<evidence type="ECO:0000256" key="3">
    <source>
        <dbReference type="ARBA" id="ARBA00007046"/>
    </source>
</evidence>
<dbReference type="InterPro" id="IPR007728">
    <property type="entry name" value="Pre-SET_dom"/>
</dbReference>
<feature type="compositionally biased region" description="Polar residues" evidence="16">
    <location>
        <begin position="704"/>
        <end position="715"/>
    </location>
</feature>
<sequence>MYIPVSTTVEGLWRRRERPSFLLQLGAGGGRTQGAFCHRRRIRCPVRQTMLLSSARSAAASAGLGRRAASTIATKYAHAAYKAALAKSPQTLNKVQTELSSISKVLHDTPELQQFVTNPTLSSQERAAGIPVLLARAEGAKKEPVSDVTKNLLSVLSDNGRLTETEGVIEHFNELAAKYKGELTVTVTSAAPLPKDVLTRLETTLKQSQTAQAAKTLKLTNKVNPSVLGGIVVDFGEKSIDLSVSSRINKLNNLLQESVRKPSALPGWETLQEPEQTPSVDAGSDDESVDQIAPSVASSQGTVKRRAGTPPTPSTRPAKRARVSVPQSRIHASPDKPPSQKIVDRQTLPSQSARGSASRPPLSAGRTDAKRVNSGGSRASNVEGPSAPALAFPKRAQRTTWRGDPLVTSETPNKRASSVINISSASDEEPSLAGQKKRFRRISGRVMPNSHATPRNGNNTPSAPPKPDEVIVISSDSDDDAPTSAALASIRFKHLMSNSKSKSKSQSKSKSKSRSPVVSRKAPPGRCTRSPTVGRVSRAPARPVNTEPIVIPSSSPEPSPESAYNDGDMPPPEYPASPPHLSPVQHDFPPSQRNSSQPVTPVQTPVQQRRASLLTEMRQAPASSSPDEARDERVSSINGRDSPRENSLTRASASRSPQKRPQREPSNDSDLFPLGDDDTPPSPAADMQPLDVPMEPEAPEPAHNSANADAQSIQSVPEDKMRPPTSPTILQDAHPHSHSPVEEPPTSGSSQPTSESPSRSPTQSFPAERARNLKRVRGVLYGGTTGFFKDVFRARTRSQNSSTGAPASASSPSSASSMKGVTADASRSLRGPGGTPVGGAPPISPVASRVPERAAAVAGTASTNAEDKVLNPDQGAIDVGVDAIVPIVNDGDSRAETAGAGALDLDQGTEHTGADSLASASAVDQGEAVSKRHGSPMEVDPGLPDHENMMGGDAGSPASPQGVDKAGVLGLELQGEEERGRSARAGQHGVEQSAGGPAVGLPVVQALDVPEAVPEGGALSTPAPAPASVQGSGPRTPPREGPALSARKLTTPLTASDSLSAVINSAYHTKKRPEVIDLTLSDDDDDDAGVPVAPVSAAQDRVGNIVDTAKTKPEPEPEPAKEPGRPSDPAAGAAGSPGTLFRVLDRPATLRKSVTLDKLLKKMKTIKTKQASVGQAGLAGVSAQAGPALPIGAASVSAADAGEGPSMSSVNDAAAAVQDAHVEELSSRVGIDMHVDGPELAPRSPKTVEQPIEQPDVNMDDRDSAHGLADEDAAAPVILAQPAAKSTGDAGGSAESRVVAAGAEVTTVETIPAETAKVYIDSMTTVDTVGGNGVPTPEERSAVTDDELECLGMLEYPESTASGSEADYSDVRSVASRRKRRKNKSRQSSTSSTSVVPRRSIRQRSAASVASTSQSVDPIDLLSDPVEPSTPDSEPATHVSSLSRTQNFCTNDFRDLIIDGIPIIALTPARLMAEFPPKVYYAKDLPHLLQDHMNALAPAFRRTEMARTVFEATVRDNTIADEPDAPPIRVVNDFDDEPTPPWEFHYSNHMWHARGVPPPDLKNLRGCGCEGVCDPRSKTCSCLRRQQEYFQGTTFEEFVYDERGRLKVHDYPIFECNDLCGCLDECKNRVVQNGRKCEIDIRKTEKKGWGVFARKKIPAGTFVGIYAGELILDADGDERGQKYNKFGRTYLFGLDFYYLKHSAEDPDEWEPKYVVDAYHAGNFTRFLNHSCDPNCSINPCYINEANIDKPLLTVFTYRDVEASEELCFSYHGPPDDDGLHDRNAITSAASNDAVYVKCCCGSWNCVGILFS</sequence>
<feature type="compositionally biased region" description="Polar residues" evidence="16">
    <location>
        <begin position="635"/>
        <end position="656"/>
    </location>
</feature>
<dbReference type="NCBIfam" id="TIGR01145">
    <property type="entry name" value="ATP_synt_delta"/>
    <property type="match status" value="1"/>
</dbReference>
<keyword evidence="14" id="KW-0472">Membrane</keyword>
<feature type="compositionally biased region" description="Basic residues" evidence="16">
    <location>
        <begin position="501"/>
        <end position="513"/>
    </location>
</feature>
<dbReference type="GO" id="GO:0008270">
    <property type="term" value="F:zinc ion binding"/>
    <property type="evidence" value="ECO:0007669"/>
    <property type="project" value="InterPro"/>
</dbReference>
<feature type="domain" description="SET" evidence="17">
    <location>
        <begin position="1637"/>
        <end position="1771"/>
    </location>
</feature>
<keyword evidence="9" id="KW-0949">S-adenosyl-L-methionine</keyword>
<feature type="compositionally biased region" description="Low complexity" evidence="16">
    <location>
        <begin position="854"/>
        <end position="864"/>
    </location>
</feature>
<dbReference type="GO" id="GO:0016020">
    <property type="term" value="C:membrane"/>
    <property type="evidence" value="ECO:0007669"/>
    <property type="project" value="UniProtKB-SubCell"/>
</dbReference>
<evidence type="ECO:0000256" key="2">
    <source>
        <dbReference type="ARBA" id="ARBA00004370"/>
    </source>
</evidence>
<feature type="domain" description="Pre-SET" evidence="18">
    <location>
        <begin position="1565"/>
        <end position="1634"/>
    </location>
</feature>
<feature type="region of interest" description="Disordered" evidence="16">
    <location>
        <begin position="1014"/>
        <end position="1058"/>
    </location>
</feature>
<evidence type="ECO:0000256" key="9">
    <source>
        <dbReference type="ARBA" id="ARBA00022691"/>
    </source>
</evidence>
<evidence type="ECO:0000259" key="18">
    <source>
        <dbReference type="PROSITE" id="PS50867"/>
    </source>
</evidence>
<feature type="compositionally biased region" description="Basic residues" evidence="16">
    <location>
        <begin position="1375"/>
        <end position="1385"/>
    </location>
</feature>
<feature type="region of interest" description="Disordered" evidence="16">
    <location>
        <begin position="1356"/>
        <end position="1443"/>
    </location>
</feature>
<evidence type="ECO:0000256" key="15">
    <source>
        <dbReference type="ARBA" id="ARBA00023310"/>
    </source>
</evidence>
<feature type="compositionally biased region" description="Polar residues" evidence="16">
    <location>
        <begin position="450"/>
        <end position="461"/>
    </location>
</feature>
<keyword evidence="12" id="KW-0862">Zinc</keyword>
<dbReference type="EMBL" id="SEOQ01000653">
    <property type="protein sequence ID" value="TFY58895.1"/>
    <property type="molecule type" value="Genomic_DNA"/>
</dbReference>
<evidence type="ECO:0000256" key="4">
    <source>
        <dbReference type="ARBA" id="ARBA00014723"/>
    </source>
</evidence>
<evidence type="ECO:0000256" key="6">
    <source>
        <dbReference type="ARBA" id="ARBA00022454"/>
    </source>
</evidence>
<dbReference type="GO" id="GO:0005634">
    <property type="term" value="C:nucleus"/>
    <property type="evidence" value="ECO:0007669"/>
    <property type="project" value="InterPro"/>
</dbReference>
<dbReference type="Gene3D" id="2.170.270.10">
    <property type="entry name" value="SET domain"/>
    <property type="match status" value="1"/>
</dbReference>
<keyword evidence="11" id="KW-0375">Hydrogen ion transport</keyword>
<feature type="compositionally biased region" description="Low complexity" evidence="16">
    <location>
        <begin position="744"/>
        <end position="764"/>
    </location>
</feature>
<feature type="compositionally biased region" description="Polar residues" evidence="16">
    <location>
        <begin position="408"/>
        <end position="425"/>
    </location>
</feature>
<dbReference type="GO" id="GO:0005694">
    <property type="term" value="C:chromosome"/>
    <property type="evidence" value="ECO:0007669"/>
    <property type="project" value="UniProtKB-SubCell"/>
</dbReference>
<dbReference type="Pfam" id="PF00213">
    <property type="entry name" value="OSCP"/>
    <property type="match status" value="1"/>
</dbReference>
<keyword evidence="10" id="KW-0479">Metal-binding</keyword>
<dbReference type="Pfam" id="PF00856">
    <property type="entry name" value="SET"/>
    <property type="match status" value="1"/>
</dbReference>
<dbReference type="InterPro" id="IPR026015">
    <property type="entry name" value="ATP_synth_OSCP/delta_N_sf"/>
</dbReference>
<dbReference type="InterPro" id="IPR050973">
    <property type="entry name" value="H3K9_Histone-Lys_N-MTase"/>
</dbReference>
<accession>A0A4Y9Y991</accession>
<feature type="compositionally biased region" description="Low complexity" evidence="16">
    <location>
        <begin position="1127"/>
        <end position="1138"/>
    </location>
</feature>
<keyword evidence="15" id="KW-0066">ATP synthesis</keyword>
<dbReference type="PANTHER" id="PTHR46223:SF3">
    <property type="entry name" value="HISTONE-LYSINE N-METHYLTRANSFERASE SET-23"/>
    <property type="match status" value="1"/>
</dbReference>
<evidence type="ECO:0000256" key="16">
    <source>
        <dbReference type="SAM" id="MobiDB-lite"/>
    </source>
</evidence>
<evidence type="ECO:0000256" key="11">
    <source>
        <dbReference type="ARBA" id="ARBA00022781"/>
    </source>
</evidence>
<dbReference type="InterPro" id="IPR046341">
    <property type="entry name" value="SET_dom_sf"/>
</dbReference>
<dbReference type="STRING" id="205917.A0A4Y9Y991"/>
<dbReference type="InterPro" id="IPR000711">
    <property type="entry name" value="ATPase_OSCP/dsu"/>
</dbReference>
<feature type="compositionally biased region" description="Pro residues" evidence="16">
    <location>
        <begin position="569"/>
        <end position="581"/>
    </location>
</feature>
<protein>
    <recommendedName>
        <fullName evidence="4">ATP synthase subunit 5, mitochondrial</fullName>
    </recommendedName>
</protein>
<dbReference type="GO" id="GO:0032259">
    <property type="term" value="P:methylation"/>
    <property type="evidence" value="ECO:0007669"/>
    <property type="project" value="UniProtKB-KW"/>
</dbReference>
<evidence type="ECO:0000256" key="14">
    <source>
        <dbReference type="ARBA" id="ARBA00023136"/>
    </source>
</evidence>
<dbReference type="SMART" id="SM00468">
    <property type="entry name" value="PreSET"/>
    <property type="match status" value="1"/>
</dbReference>
<feature type="region of interest" description="Disordered" evidence="16">
    <location>
        <begin position="265"/>
        <end position="779"/>
    </location>
</feature>
<comment type="similarity">
    <text evidence="3">Belongs to the ATPase delta chain family.</text>
</comment>
<evidence type="ECO:0000256" key="10">
    <source>
        <dbReference type="ARBA" id="ARBA00022723"/>
    </source>
</evidence>
<evidence type="ECO:0000256" key="1">
    <source>
        <dbReference type="ARBA" id="ARBA00004286"/>
    </source>
</evidence>
<feature type="compositionally biased region" description="Low complexity" evidence="16">
    <location>
        <begin position="597"/>
        <end position="608"/>
    </location>
</feature>
<name>A0A4Y9Y991_9AGAM</name>
<evidence type="ECO:0000313" key="19">
    <source>
        <dbReference type="EMBL" id="TFY58895.1"/>
    </source>
</evidence>
<dbReference type="HAMAP" id="MF_01416">
    <property type="entry name" value="ATP_synth_delta_bact"/>
    <property type="match status" value="1"/>
</dbReference>
<dbReference type="Proteomes" id="UP000298327">
    <property type="component" value="Unassembled WGS sequence"/>
</dbReference>
<keyword evidence="7" id="KW-0489">Methyltransferase</keyword>
<evidence type="ECO:0000313" key="20">
    <source>
        <dbReference type="Proteomes" id="UP000298327"/>
    </source>
</evidence>
<feature type="region of interest" description="Disordered" evidence="16">
    <location>
        <begin position="1079"/>
        <end position="1144"/>
    </location>
</feature>
<evidence type="ECO:0000256" key="13">
    <source>
        <dbReference type="ARBA" id="ARBA00023065"/>
    </source>
</evidence>
<feature type="compositionally biased region" description="Low complexity" evidence="16">
    <location>
        <begin position="801"/>
        <end position="817"/>
    </location>
</feature>
<dbReference type="SUPFAM" id="SSF47928">
    <property type="entry name" value="N-terminal domain of the delta subunit of the F1F0-ATP synthase"/>
    <property type="match status" value="1"/>
</dbReference>
<evidence type="ECO:0000256" key="5">
    <source>
        <dbReference type="ARBA" id="ARBA00022448"/>
    </source>
</evidence>
<dbReference type="PROSITE" id="PS50280">
    <property type="entry name" value="SET"/>
    <property type="match status" value="1"/>
</dbReference>
<evidence type="ECO:0000256" key="8">
    <source>
        <dbReference type="ARBA" id="ARBA00022679"/>
    </source>
</evidence>
<keyword evidence="5" id="KW-0813">Transport</keyword>
<feature type="region of interest" description="Disordered" evidence="16">
    <location>
        <begin position="892"/>
        <end position="997"/>
    </location>
</feature>
<feature type="compositionally biased region" description="Basic and acidic residues" evidence="16">
    <location>
        <begin position="1109"/>
        <end position="1125"/>
    </location>
</feature>
<keyword evidence="6" id="KW-0158">Chromosome</keyword>
<dbReference type="OrthoDB" id="308383at2759"/>
<dbReference type="SUPFAM" id="SSF82199">
    <property type="entry name" value="SET domain"/>
    <property type="match status" value="1"/>
</dbReference>
<dbReference type="GO" id="GO:0042054">
    <property type="term" value="F:histone methyltransferase activity"/>
    <property type="evidence" value="ECO:0007669"/>
    <property type="project" value="InterPro"/>
</dbReference>
<dbReference type="Pfam" id="PF05033">
    <property type="entry name" value="Pre-SET"/>
    <property type="match status" value="1"/>
</dbReference>
<comment type="subcellular location">
    <subcellularLocation>
        <location evidence="1">Chromosome</location>
    </subcellularLocation>
    <subcellularLocation>
        <location evidence="2">Membrane</location>
    </subcellularLocation>
</comment>
<comment type="caution">
    <text evidence="19">The sequence shown here is derived from an EMBL/GenBank/DDBJ whole genome shotgun (WGS) entry which is preliminary data.</text>
</comment>
<keyword evidence="13" id="KW-0406">Ion transport</keyword>
<keyword evidence="20" id="KW-1185">Reference proteome</keyword>
<dbReference type="InterPro" id="IPR001214">
    <property type="entry name" value="SET_dom"/>
</dbReference>
<feature type="compositionally biased region" description="Low complexity" evidence="16">
    <location>
        <begin position="1386"/>
        <end position="1416"/>
    </location>
</feature>
<dbReference type="SMART" id="SM00317">
    <property type="entry name" value="SET"/>
    <property type="match status" value="1"/>
</dbReference>
<feature type="region of interest" description="Disordered" evidence="16">
    <location>
        <begin position="796"/>
        <end position="873"/>
    </location>
</feature>
<reference evidence="19 20" key="1">
    <citation type="submission" date="2019-02" db="EMBL/GenBank/DDBJ databases">
        <title>Genome sequencing of the rare red list fungi Dentipellis fragilis.</title>
        <authorList>
            <person name="Buettner E."/>
            <person name="Kellner H."/>
        </authorList>
    </citation>
    <scope>NUCLEOTIDE SEQUENCE [LARGE SCALE GENOMIC DNA]</scope>
    <source>
        <strain evidence="19 20">DSM 105465</strain>
    </source>
</reference>
<evidence type="ECO:0000256" key="12">
    <source>
        <dbReference type="ARBA" id="ARBA00022833"/>
    </source>
</evidence>
<organism evidence="19 20">
    <name type="scientific">Dentipellis fragilis</name>
    <dbReference type="NCBI Taxonomy" id="205917"/>
    <lineage>
        <taxon>Eukaryota</taxon>
        <taxon>Fungi</taxon>
        <taxon>Dikarya</taxon>
        <taxon>Basidiomycota</taxon>
        <taxon>Agaricomycotina</taxon>
        <taxon>Agaricomycetes</taxon>
        <taxon>Russulales</taxon>
        <taxon>Hericiaceae</taxon>
        <taxon>Dentipellis</taxon>
    </lineage>
</organism>
<dbReference type="GO" id="GO:0046933">
    <property type="term" value="F:proton-transporting ATP synthase activity, rotational mechanism"/>
    <property type="evidence" value="ECO:0007669"/>
    <property type="project" value="InterPro"/>
</dbReference>
<gene>
    <name evidence="19" type="ORF">EVG20_g7984</name>
</gene>
<evidence type="ECO:0000256" key="7">
    <source>
        <dbReference type="ARBA" id="ARBA00022603"/>
    </source>
</evidence>
<dbReference type="PANTHER" id="PTHR46223">
    <property type="entry name" value="HISTONE-LYSINE N-METHYLTRANSFERASE SUV39H"/>
    <property type="match status" value="1"/>
</dbReference>
<dbReference type="PRINTS" id="PR00125">
    <property type="entry name" value="ATPASEDELTA"/>
</dbReference>
<evidence type="ECO:0000259" key="17">
    <source>
        <dbReference type="PROSITE" id="PS50280"/>
    </source>
</evidence>
<feature type="region of interest" description="Disordered" evidence="16">
    <location>
        <begin position="1234"/>
        <end position="1264"/>
    </location>
</feature>